<sequence>MAERKAPNIVFIMADDHAAKSISAYGHGMNSTPHIDRIAKEGMLFNHCYVTNSLCTPSRAAILTGQHNHVNNVMTLNSVINNRGPNVAKQLRAHANYQTAMFGKWHLGEGPTHQPTGFDDWSVIPNQGEYWDPHFINPDEKEMKRVPGYVTDIITDKCIQFMENRDKDRPFFLMCHHKAPHRGWEFHPRHKHLYNDKITIPDTFTDDYKNRAKAAAVVKMRVADDLTYFDLGLAQPQGGRDVGAKLFDQVWSFPQRKVPHPEDVTKMVLRDSDDGTEFRFQTPEELAEFKFQRYMQRYLRTIQCIDDNVGRMLDWLEQEGIAEDTIVVYTSDQGFFLGEHGWCDKRFMYEESFQMPFLIRYPRGIKAGSVNNDMIQNVDFAPTFCDLAGISVPSFMQGVSFRPLLEGTTPETWEQLVFHRYWMHNDACHNAYAHYGVRDHRYKLIYWYNDDLGIEGAIPGGTEPEWELFDCQEDPLELLNVYNEPSYKDVVIKMTRLLEKKMMDIGDIPLHPRF</sequence>
<evidence type="ECO:0000256" key="3">
    <source>
        <dbReference type="ARBA" id="ARBA00022801"/>
    </source>
</evidence>
<dbReference type="PANTHER" id="PTHR43108:SF6">
    <property type="entry name" value="N-SULPHOGLUCOSAMINE SULPHOHYDROLASE"/>
    <property type="match status" value="1"/>
</dbReference>
<dbReference type="OrthoDB" id="103349at2759"/>
<dbReference type="Proteomes" id="UP000319257">
    <property type="component" value="Unassembled WGS sequence"/>
</dbReference>
<reference evidence="6 7" key="1">
    <citation type="submission" date="2019-06" db="EMBL/GenBank/DDBJ databases">
        <title>Draft genome sequence of the filamentous fungus Phialemoniopsis curvata isolated from diesel fuel.</title>
        <authorList>
            <person name="Varaljay V.A."/>
            <person name="Lyon W.J."/>
            <person name="Crouch A.L."/>
            <person name="Drake C.E."/>
            <person name="Hollomon J.M."/>
            <person name="Nadeau L.J."/>
            <person name="Nunn H.S."/>
            <person name="Stevenson B.S."/>
            <person name="Bojanowski C.L."/>
            <person name="Crookes-Goodson W.J."/>
        </authorList>
    </citation>
    <scope>NUCLEOTIDE SEQUENCE [LARGE SCALE GENOMIC DNA]</scope>
    <source>
        <strain evidence="6 7">D216</strain>
    </source>
</reference>
<evidence type="ECO:0000256" key="2">
    <source>
        <dbReference type="ARBA" id="ARBA00022729"/>
    </source>
</evidence>
<dbReference type="Pfam" id="PF00884">
    <property type="entry name" value="Sulfatase"/>
    <property type="match status" value="1"/>
</dbReference>
<evidence type="ECO:0000259" key="5">
    <source>
        <dbReference type="Pfam" id="PF00884"/>
    </source>
</evidence>
<evidence type="ECO:0000256" key="4">
    <source>
        <dbReference type="ARBA" id="ARBA00023180"/>
    </source>
</evidence>
<dbReference type="InterPro" id="IPR017850">
    <property type="entry name" value="Alkaline_phosphatase_core_sf"/>
</dbReference>
<dbReference type="AlphaFoldDB" id="A0A507B638"/>
<dbReference type="PANTHER" id="PTHR43108">
    <property type="entry name" value="N-ACETYLGLUCOSAMINE-6-SULFATASE FAMILY MEMBER"/>
    <property type="match status" value="1"/>
</dbReference>
<evidence type="ECO:0000256" key="1">
    <source>
        <dbReference type="ARBA" id="ARBA00008779"/>
    </source>
</evidence>
<keyword evidence="7" id="KW-1185">Reference proteome</keyword>
<organism evidence="6 7">
    <name type="scientific">Thyridium curvatum</name>
    <dbReference type="NCBI Taxonomy" id="1093900"/>
    <lineage>
        <taxon>Eukaryota</taxon>
        <taxon>Fungi</taxon>
        <taxon>Dikarya</taxon>
        <taxon>Ascomycota</taxon>
        <taxon>Pezizomycotina</taxon>
        <taxon>Sordariomycetes</taxon>
        <taxon>Sordariomycetidae</taxon>
        <taxon>Thyridiales</taxon>
        <taxon>Thyridiaceae</taxon>
        <taxon>Thyridium</taxon>
    </lineage>
</organism>
<feature type="domain" description="Sulfatase N-terminal" evidence="5">
    <location>
        <begin position="7"/>
        <end position="390"/>
    </location>
</feature>
<name>A0A507B638_9PEZI</name>
<comment type="caution">
    <text evidence="6">The sequence shown here is derived from an EMBL/GenBank/DDBJ whole genome shotgun (WGS) entry which is preliminary data.</text>
</comment>
<dbReference type="Gene3D" id="3.40.720.10">
    <property type="entry name" value="Alkaline Phosphatase, subunit A"/>
    <property type="match status" value="1"/>
</dbReference>
<dbReference type="GeneID" id="41970260"/>
<accession>A0A507B638</accession>
<keyword evidence="3" id="KW-0378">Hydrolase</keyword>
<dbReference type="InParanoid" id="A0A507B638"/>
<comment type="similarity">
    <text evidence="1">Belongs to the sulfatase family.</text>
</comment>
<protein>
    <recommendedName>
        <fullName evidence="5">Sulfatase N-terminal domain-containing protein</fullName>
    </recommendedName>
</protein>
<dbReference type="EMBL" id="SKBQ01000012">
    <property type="protein sequence ID" value="TPX17712.1"/>
    <property type="molecule type" value="Genomic_DNA"/>
</dbReference>
<proteinExistence type="inferred from homology"/>
<evidence type="ECO:0000313" key="7">
    <source>
        <dbReference type="Proteomes" id="UP000319257"/>
    </source>
</evidence>
<dbReference type="RefSeq" id="XP_030999423.1">
    <property type="nucleotide sequence ID" value="XM_031137044.1"/>
</dbReference>
<dbReference type="PROSITE" id="PS00523">
    <property type="entry name" value="SULFATASE_1"/>
    <property type="match status" value="1"/>
</dbReference>
<dbReference type="InterPro" id="IPR000917">
    <property type="entry name" value="Sulfatase_N"/>
</dbReference>
<dbReference type="GO" id="GO:0016787">
    <property type="term" value="F:hydrolase activity"/>
    <property type="evidence" value="ECO:0007669"/>
    <property type="project" value="UniProtKB-KW"/>
</dbReference>
<dbReference type="CDD" id="cd16031">
    <property type="entry name" value="G6S_like"/>
    <property type="match status" value="1"/>
</dbReference>
<dbReference type="InterPro" id="IPR024607">
    <property type="entry name" value="Sulfatase_CS"/>
</dbReference>
<keyword evidence="4" id="KW-0325">Glycoprotein</keyword>
<keyword evidence="2" id="KW-0732">Signal</keyword>
<gene>
    <name evidence="6" type="ORF">E0L32_002813</name>
</gene>
<dbReference type="STRING" id="1093900.A0A507B638"/>
<evidence type="ECO:0000313" key="6">
    <source>
        <dbReference type="EMBL" id="TPX17712.1"/>
    </source>
</evidence>
<dbReference type="SUPFAM" id="SSF53649">
    <property type="entry name" value="Alkaline phosphatase-like"/>
    <property type="match status" value="1"/>
</dbReference>